<reference evidence="1 2" key="1">
    <citation type="journal article" date="2019" name="Sci. Rep.">
        <title>A high-quality genome of Eragrostis curvula grass provides insights into Poaceae evolution and supports new strategies to enhance forage quality.</title>
        <authorList>
            <person name="Carballo J."/>
            <person name="Santos B.A.C.M."/>
            <person name="Zappacosta D."/>
            <person name="Garbus I."/>
            <person name="Selva J.P."/>
            <person name="Gallo C.A."/>
            <person name="Diaz A."/>
            <person name="Albertini E."/>
            <person name="Caccamo M."/>
            <person name="Echenique V."/>
        </authorList>
    </citation>
    <scope>NUCLEOTIDE SEQUENCE [LARGE SCALE GENOMIC DNA]</scope>
    <source>
        <strain evidence="2">cv. Victoria</strain>
        <tissue evidence="1">Leaf</tissue>
    </source>
</reference>
<sequence length="162" mass="17648">FLEFVSYSKFVPKCGENSVLIKSSKKKDAPGPTCQPLALFSPEPASRVDASLGQNAAQLHSLVASSPFSLSRRALPSFPRSAIVELDLSATIERRPGRSAPLQAPQDRTQALSWPPAPLLRYVVSRSGQAGTHRAIVTFVLHVTETTPEPLDFQLPEEQTQE</sequence>
<proteinExistence type="predicted"/>
<dbReference type="Proteomes" id="UP000324897">
    <property type="component" value="Unassembled WGS sequence"/>
</dbReference>
<feature type="non-terminal residue" evidence="1">
    <location>
        <position position="162"/>
    </location>
</feature>
<feature type="non-terminal residue" evidence="1">
    <location>
        <position position="1"/>
    </location>
</feature>
<comment type="caution">
    <text evidence="1">The sequence shown here is derived from an EMBL/GenBank/DDBJ whole genome shotgun (WGS) entry which is preliminary data.</text>
</comment>
<evidence type="ECO:0000313" key="2">
    <source>
        <dbReference type="Proteomes" id="UP000324897"/>
    </source>
</evidence>
<gene>
    <name evidence="1" type="ORF">EJB05_37915</name>
</gene>
<organism evidence="1 2">
    <name type="scientific">Eragrostis curvula</name>
    <name type="common">weeping love grass</name>
    <dbReference type="NCBI Taxonomy" id="38414"/>
    <lineage>
        <taxon>Eukaryota</taxon>
        <taxon>Viridiplantae</taxon>
        <taxon>Streptophyta</taxon>
        <taxon>Embryophyta</taxon>
        <taxon>Tracheophyta</taxon>
        <taxon>Spermatophyta</taxon>
        <taxon>Magnoliopsida</taxon>
        <taxon>Liliopsida</taxon>
        <taxon>Poales</taxon>
        <taxon>Poaceae</taxon>
        <taxon>PACMAD clade</taxon>
        <taxon>Chloridoideae</taxon>
        <taxon>Eragrostideae</taxon>
        <taxon>Eragrostidinae</taxon>
        <taxon>Eragrostis</taxon>
    </lineage>
</organism>
<accession>A0A5J9TT38</accession>
<dbReference type="AlphaFoldDB" id="A0A5J9TT38"/>
<dbReference type="EMBL" id="RWGY01000031">
    <property type="protein sequence ID" value="TVU14445.1"/>
    <property type="molecule type" value="Genomic_DNA"/>
</dbReference>
<keyword evidence="2" id="KW-1185">Reference proteome</keyword>
<dbReference type="Gramene" id="TVU14445">
    <property type="protein sequence ID" value="TVU14445"/>
    <property type="gene ID" value="EJB05_37915"/>
</dbReference>
<evidence type="ECO:0000313" key="1">
    <source>
        <dbReference type="EMBL" id="TVU14445.1"/>
    </source>
</evidence>
<protein>
    <submittedName>
        <fullName evidence="1">Uncharacterized protein</fullName>
    </submittedName>
</protein>
<name>A0A5J9TT38_9POAL</name>